<gene>
    <name evidence="6" type="ORF">BST97_01830</name>
</gene>
<dbReference type="InterPro" id="IPR046357">
    <property type="entry name" value="PPIase_dom_sf"/>
</dbReference>
<dbReference type="InterPro" id="IPR019869">
    <property type="entry name" value="Motility-assoc_PPIase_GldI"/>
</dbReference>
<proteinExistence type="inferred from homology"/>
<evidence type="ECO:0000256" key="3">
    <source>
        <dbReference type="PROSITE-ProRule" id="PRU00277"/>
    </source>
</evidence>
<dbReference type="PROSITE" id="PS50059">
    <property type="entry name" value="FKBP_PPIASE"/>
    <property type="match status" value="1"/>
</dbReference>
<dbReference type="RefSeq" id="WP_085765638.1">
    <property type="nucleotide sequence ID" value="NZ_CP019344.1"/>
</dbReference>
<reference evidence="6 7" key="1">
    <citation type="submission" date="2016-11" db="EMBL/GenBank/DDBJ databases">
        <title>Trade-off between light-utilization and light-protection in marine flavobacteria.</title>
        <authorList>
            <person name="Kumagai Y."/>
        </authorList>
    </citation>
    <scope>NUCLEOTIDE SEQUENCE [LARGE SCALE GENOMIC DNA]</scope>
    <source>
        <strain evidence="6 7">JCM 13191</strain>
    </source>
</reference>
<dbReference type="EC" id="5.2.1.8" evidence="4"/>
<dbReference type="Pfam" id="PF00254">
    <property type="entry name" value="FKBP_C"/>
    <property type="match status" value="1"/>
</dbReference>
<protein>
    <recommendedName>
        <fullName evidence="4">Peptidyl-prolyl cis-trans isomerase</fullName>
        <ecNumber evidence="4">5.2.1.8</ecNumber>
    </recommendedName>
</protein>
<dbReference type="AlphaFoldDB" id="A0A1W6MGY1"/>
<dbReference type="GO" id="GO:0003755">
    <property type="term" value="F:peptidyl-prolyl cis-trans isomerase activity"/>
    <property type="evidence" value="ECO:0007669"/>
    <property type="project" value="UniProtKB-UniRule"/>
</dbReference>
<name>A0A1W6MGY1_9FLAO</name>
<feature type="domain" description="PPIase FKBP-type" evidence="5">
    <location>
        <begin position="94"/>
        <end position="182"/>
    </location>
</feature>
<dbReference type="EMBL" id="CP019344">
    <property type="protein sequence ID" value="ARN76837.1"/>
    <property type="molecule type" value="Genomic_DNA"/>
</dbReference>
<dbReference type="SUPFAM" id="SSF54534">
    <property type="entry name" value="FKBP-like"/>
    <property type="match status" value="1"/>
</dbReference>
<comment type="catalytic activity">
    <reaction evidence="1 3 4">
        <text>[protein]-peptidylproline (omega=180) = [protein]-peptidylproline (omega=0)</text>
        <dbReference type="Rhea" id="RHEA:16237"/>
        <dbReference type="Rhea" id="RHEA-COMP:10747"/>
        <dbReference type="Rhea" id="RHEA-COMP:10748"/>
        <dbReference type="ChEBI" id="CHEBI:83833"/>
        <dbReference type="ChEBI" id="CHEBI:83834"/>
        <dbReference type="EC" id="5.2.1.8"/>
    </reaction>
</comment>
<keyword evidence="2 3" id="KW-0697">Rotamase</keyword>
<evidence type="ECO:0000256" key="4">
    <source>
        <dbReference type="RuleBase" id="RU003915"/>
    </source>
</evidence>
<accession>A0A1W6MGY1</accession>
<dbReference type="STRING" id="331648.BST97_01830"/>
<comment type="similarity">
    <text evidence="4">Belongs to the FKBP-type PPIase family.</text>
</comment>
<dbReference type="InterPro" id="IPR001179">
    <property type="entry name" value="PPIase_FKBP_dom"/>
</dbReference>
<evidence type="ECO:0000313" key="6">
    <source>
        <dbReference type="EMBL" id="ARN76837.1"/>
    </source>
</evidence>
<dbReference type="PROSITE" id="PS51257">
    <property type="entry name" value="PROKAR_LIPOPROTEIN"/>
    <property type="match status" value="1"/>
</dbReference>
<dbReference type="Proteomes" id="UP000193431">
    <property type="component" value="Chromosome"/>
</dbReference>
<evidence type="ECO:0000256" key="1">
    <source>
        <dbReference type="ARBA" id="ARBA00000971"/>
    </source>
</evidence>
<keyword evidence="3 4" id="KW-0413">Isomerase</keyword>
<dbReference type="Gene3D" id="3.10.50.40">
    <property type="match status" value="1"/>
</dbReference>
<evidence type="ECO:0000313" key="7">
    <source>
        <dbReference type="Proteomes" id="UP000193431"/>
    </source>
</evidence>
<evidence type="ECO:0000259" key="5">
    <source>
        <dbReference type="PROSITE" id="PS50059"/>
    </source>
</evidence>
<sequence length="189" mass="21479">MKKNFWRLISSLGMVLALTISSCQKIEARRPVTRGSTSNDQASVEFNKKLNATQEAAIETLLERDSIDYLRSGDGFYYYFTKQDELETPSPEFGDRVTFEYDVVALNGDTIYRKEELSPVTKSMEQEYGIFKGMREALKLMQDGDEIIAYFPSYSAYGYIGDKNRIGANTPFKSRIKLLEINKSGGNKP</sequence>
<organism evidence="6 7">
    <name type="scientific">Nonlabens spongiae</name>
    <dbReference type="NCBI Taxonomy" id="331648"/>
    <lineage>
        <taxon>Bacteria</taxon>
        <taxon>Pseudomonadati</taxon>
        <taxon>Bacteroidota</taxon>
        <taxon>Flavobacteriia</taxon>
        <taxon>Flavobacteriales</taxon>
        <taxon>Flavobacteriaceae</taxon>
        <taxon>Nonlabens</taxon>
    </lineage>
</organism>
<evidence type="ECO:0000256" key="2">
    <source>
        <dbReference type="ARBA" id="ARBA00023110"/>
    </source>
</evidence>
<dbReference type="NCBIfam" id="TIGR03516">
    <property type="entry name" value="ppisom_GldI"/>
    <property type="match status" value="1"/>
</dbReference>
<keyword evidence="7" id="KW-1185">Reference proteome</keyword>
<dbReference type="OrthoDB" id="1093155at2"/>